<evidence type="ECO:0000259" key="18">
    <source>
        <dbReference type="PROSITE" id="PS51194"/>
    </source>
</evidence>
<sequence>MVLTFQNSALILIMHYSRIMPLTGGQRYHASTSVFLNEVIKLAISLTMALFEMSKTLPSNTTVATLFHSMTTAIFTNESWKLAIPAVLYTIQNTLQYLAVSNLDAATFQVTYQLKILTTAIFSVLMLGRTLSARKWLSLLLLIVGVSIIQVPQAISEPVTQGGESESWTKTFEQLHDLGNNVAARMVKRSGSYEGIHEDRAARVPHMNRNVGLMAVLTACALSGLAGVSFEKILKDSTNSRTTTLWVRNCQLSFWSLFPSLFLGVIWKDGEIIAKTGFFVGYNWVVWLAIGFQAAGGVIVALVINYADNIAKNFATSISILISCVASVYFFDFKVTRSFFLGTCVVLFATYLYTKPERGSQTPTVRIADFEKATVDRPYDDQLHDSRSKSPTRFHRASGSTGSSLHVAVMVNHHQLPDVSRRASHYHLLQPQFKQSTRPVAQRDRYRATQYCNPMYDVVEDDNACDRGLQLDSFGTWLPHYLQSFTKFRQMKNYYKNRIPIASGKPCKARRDCHLPRLHPCSPVILHLPSRNPHTLSVRTIHTIIIPHAEQTLRSQLSHFAYNPTQLHQPSSDAFVGRSSSPAFNASQRRAEQQQEQYRSPCQQAIPVEPQQNNQEQQASGIKQKGDTIRSYDQQTRSRRECNPTDLAHLPPMCQGIRLVPVTTLPDRLRAIFPYPTFNAVQSKCFERIFRTDDNFVLASPTGSGKTVILELAVCRAIATNATGQYKVVYQAPTKALCSERQRDWEVKFKKIGLTCAELTGDSDVSDLRNVQSANIIITTPEKWDSMTRKWKDHEKLMRLIRVFLIDEVHILKEDRGATLEAVVSRMKSIGTDVRFVALSATVPNFQDIAVWLGKSPLEPDIQAANESFGEEFRPVKLKKHVCGYAYSSSNDFGFEKVLDGKLPEVISTYSERKPLMVFCATRNSTVNTAKLIANWWVSKAGQDRIWSCPSKLLSLLNKELRGTVASGVAFHHAGLDLDDRMQVERGFITGEINVICCTSTLAVGVNLPCHLVIIKNTMAWGAQGLQEYSDLEMIQMLGRAGRPQFDDTAVAVIMTRQSKVRRYEMLVTGQEIIESKLHLNLVDHLNAEIGLGTIRDLLSARKWLRGTFLYVRLQQNPDYYKLDGARSGQKIEEQVDDICFRDITLLRETSLVSGEEYFKCTEFGHAMARYYVHYETMKIFMGLHSRCPPSEILSAIAQATEYSSIRFRQGEKTLYRLLNKSPSIRWTIPVNLDLPAQKVSLIVQSVLGSADISWDGEMSKHKSQYTMETLMVFKTIGSLIRCIIDCQIAIGDSVSIHSALMLERSIGARTWDDSPLQMKQIETIGVVAVRKLVNAGIKCIEDLEACEPHRIEAIVGRNPPYGLGVLEKVRSFPKLRVSLHARPFTNLKIDQTHNGVRIEIQADIGFINEQPPQRFNAKLIYVCLLVETSDGRKIHFARISGSKLGFGQSILVPTLLVSPDQSVNCYVMCDSIAGSMRCATVKPQISPALFPKSGTLDLDITTHQSNMSRRRIDTSKASRKPSITSDDFGDDDLDDETLVKAATGDLEFDHIENYANPFDVMTRKNTAINRPAKSRCDGEAMPRSVEADPGDNEQEPVQLANGKWACNHACKDKNTCKHLCCKNGENLLSPQLKTPLSKGKEMQTKLHITTSKRKASAPIEELDLTQIEKKKKDNHGKNGPEDYCDLHQLHRVIQGKDFPSSLHSVMHKKPAYCYSVGGEYNLTFMDEMATERSRTPSDYGSIQFEDSPPHPGPYQHSCVQQDATRPNAEPMQSSYMNYGDAITVVSRGSDTYGDDDSLLGDAMIGLADSQSLQSAKQSHRDVDHSLEQALDHVDGMSHGKDATEVYDNYTEDEIGLCNSSQELQYADENVDSNHIVAKKSPSLFVNSMSSSQAGQNDPKPTKTTHKSLEWRNAITRKTRLPPSRTGINSQSELSREDDFDDLDVVEYEKRGDGPVDKTSVPEEFRDLEPWLFQEFGDIVELAEE</sequence>
<dbReference type="PANTHER" id="PTHR47835:SF3">
    <property type="entry name" value="HELICASE FOR MEIOSIS 1"/>
    <property type="match status" value="1"/>
</dbReference>
<feature type="region of interest" description="Disordered" evidence="15">
    <location>
        <begin position="569"/>
        <end position="647"/>
    </location>
</feature>
<evidence type="ECO:0000256" key="1">
    <source>
        <dbReference type="ARBA" id="ARBA00004141"/>
    </source>
</evidence>
<evidence type="ECO:0000256" key="10">
    <source>
        <dbReference type="ARBA" id="ARBA00023235"/>
    </source>
</evidence>
<dbReference type="Proteomes" id="UP000265663">
    <property type="component" value="Unassembled WGS sequence"/>
</dbReference>
<evidence type="ECO:0000313" key="19">
    <source>
        <dbReference type="EMBL" id="RMZ74690.1"/>
    </source>
</evidence>
<evidence type="ECO:0000256" key="11">
    <source>
        <dbReference type="ARBA" id="ARBA00023254"/>
    </source>
</evidence>
<feature type="region of interest" description="Disordered" evidence="15">
    <location>
        <begin position="1574"/>
        <end position="1596"/>
    </location>
</feature>
<evidence type="ECO:0000313" key="20">
    <source>
        <dbReference type="Proteomes" id="UP000265663"/>
    </source>
</evidence>
<dbReference type="SUPFAM" id="SSF46785">
    <property type="entry name" value="Winged helix' DNA-binding domain"/>
    <property type="match status" value="1"/>
</dbReference>
<dbReference type="FunFam" id="1.10.3380.10:FF:000012">
    <property type="entry name" value="DEAD/DEAH box DNA helicase"/>
    <property type="match status" value="1"/>
</dbReference>
<dbReference type="EC" id="5.6.2.4" evidence="13"/>
<dbReference type="EMBL" id="KE747844">
    <property type="protein sequence ID" value="RMZ74690.1"/>
    <property type="molecule type" value="Genomic_DNA"/>
</dbReference>
<dbReference type="GO" id="GO:0016787">
    <property type="term" value="F:hydrolase activity"/>
    <property type="evidence" value="ECO:0007669"/>
    <property type="project" value="UniProtKB-KW"/>
</dbReference>
<feature type="domain" description="Helicase C-terminal" evidence="18">
    <location>
        <begin position="902"/>
        <end position="1090"/>
    </location>
</feature>
<dbReference type="GO" id="GO:0003676">
    <property type="term" value="F:nucleic acid binding"/>
    <property type="evidence" value="ECO:0007669"/>
    <property type="project" value="InterPro"/>
</dbReference>
<dbReference type="CDD" id="cd18795">
    <property type="entry name" value="SF2_C_Ski2"/>
    <property type="match status" value="1"/>
</dbReference>
<keyword evidence="7" id="KW-0067">ATP-binding</keyword>
<feature type="compositionally biased region" description="Low complexity" evidence="15">
    <location>
        <begin position="607"/>
        <end position="618"/>
    </location>
</feature>
<dbReference type="InterPro" id="IPR037185">
    <property type="entry name" value="EmrE-like"/>
</dbReference>
<feature type="transmembrane region" description="Helical" evidence="16">
    <location>
        <begin position="314"/>
        <end position="331"/>
    </location>
</feature>
<dbReference type="GO" id="GO:0015165">
    <property type="term" value="F:pyrimidine nucleotide-sugar transmembrane transporter activity"/>
    <property type="evidence" value="ECO:0007669"/>
    <property type="project" value="InterPro"/>
</dbReference>
<feature type="transmembrane region" description="Helical" evidence="16">
    <location>
        <begin position="213"/>
        <end position="234"/>
    </location>
</feature>
<keyword evidence="9 16" id="KW-0472">Membrane</keyword>
<evidence type="ECO:0000256" key="2">
    <source>
        <dbReference type="ARBA" id="ARBA00010140"/>
    </source>
</evidence>
<keyword evidence="10" id="KW-0413">Isomerase</keyword>
<dbReference type="NCBIfam" id="TIGR00803">
    <property type="entry name" value="nst"/>
    <property type="match status" value="2"/>
</dbReference>
<evidence type="ECO:0000256" key="5">
    <source>
        <dbReference type="ARBA" id="ARBA00022801"/>
    </source>
</evidence>
<dbReference type="PROSITE" id="PS51194">
    <property type="entry name" value="HELICASE_CTER"/>
    <property type="match status" value="1"/>
</dbReference>
<evidence type="ECO:0000256" key="12">
    <source>
        <dbReference type="ARBA" id="ARBA00034617"/>
    </source>
</evidence>
<dbReference type="Gene3D" id="1.10.10.10">
    <property type="entry name" value="Winged helix-like DNA-binding domain superfamily/Winged helix DNA-binding domain"/>
    <property type="match status" value="1"/>
</dbReference>
<dbReference type="InterPro" id="IPR027417">
    <property type="entry name" value="P-loop_NTPase"/>
</dbReference>
<keyword evidence="3 16" id="KW-0812">Transmembrane</keyword>
<reference evidence="19 20" key="1">
    <citation type="journal article" date="2014" name="PLoS ONE">
        <title>De novo Genome Assembly of the Fungal Plant Pathogen Pyrenophora semeniperda.</title>
        <authorList>
            <person name="Soliai M.M."/>
            <person name="Meyer S.E."/>
            <person name="Udall J.A."/>
            <person name="Elzinga D.E."/>
            <person name="Hermansen R.A."/>
            <person name="Bodily P.M."/>
            <person name="Hart A.A."/>
            <person name="Coleman C.E."/>
        </authorList>
    </citation>
    <scope>NUCLEOTIDE SEQUENCE [LARGE SCALE GENOMIC DNA]</scope>
    <source>
        <strain evidence="19 20">CCB06</strain>
        <tissue evidence="19">Mycelium</tissue>
    </source>
</reference>
<protein>
    <recommendedName>
        <fullName evidence="13">DNA 3'-5' helicase</fullName>
        <ecNumber evidence="13">5.6.2.4</ecNumber>
    </recommendedName>
</protein>
<dbReference type="InterPro" id="IPR036388">
    <property type="entry name" value="WH-like_DNA-bd_sf"/>
</dbReference>
<keyword evidence="5" id="KW-0378">Hydrolase</keyword>
<dbReference type="PANTHER" id="PTHR47835">
    <property type="entry name" value="HFM1, ATP DEPENDENT DNA HELICASE HOMOLOG"/>
    <property type="match status" value="1"/>
</dbReference>
<dbReference type="GO" id="GO:0051321">
    <property type="term" value="P:meiotic cell cycle"/>
    <property type="evidence" value="ECO:0007669"/>
    <property type="project" value="UniProtKB-KW"/>
</dbReference>
<keyword evidence="11" id="KW-0469">Meiosis</keyword>
<dbReference type="InterPro" id="IPR014001">
    <property type="entry name" value="Helicase_ATP-bd"/>
</dbReference>
<feature type="domain" description="Helicase ATP-binding" evidence="17">
    <location>
        <begin position="687"/>
        <end position="861"/>
    </location>
</feature>
<dbReference type="SMART" id="SM00973">
    <property type="entry name" value="Sec63"/>
    <property type="match status" value="1"/>
</dbReference>
<dbReference type="Pfam" id="PF04142">
    <property type="entry name" value="Nuc_sug_transp"/>
    <property type="match status" value="1"/>
</dbReference>
<feature type="transmembrane region" description="Helical" evidence="16">
    <location>
        <begin position="287"/>
        <end position="307"/>
    </location>
</feature>
<feature type="region of interest" description="Disordered" evidence="15">
    <location>
        <begin position="1918"/>
        <end position="1942"/>
    </location>
</feature>
<evidence type="ECO:0000256" key="6">
    <source>
        <dbReference type="ARBA" id="ARBA00022806"/>
    </source>
</evidence>
<evidence type="ECO:0000256" key="7">
    <source>
        <dbReference type="ARBA" id="ARBA00022840"/>
    </source>
</evidence>
<dbReference type="InterPro" id="IPR011545">
    <property type="entry name" value="DEAD/DEAH_box_helicase_dom"/>
</dbReference>
<dbReference type="SMART" id="SM00487">
    <property type="entry name" value="DEXDc"/>
    <property type="match status" value="1"/>
</dbReference>
<dbReference type="FunFam" id="1.10.10.10:FF:000012">
    <property type="entry name" value="U5 small nuclear ribonucleoprotein helicase"/>
    <property type="match status" value="1"/>
</dbReference>
<keyword evidence="6" id="KW-0347">Helicase</keyword>
<comment type="subcellular location">
    <subcellularLocation>
        <location evidence="1">Membrane</location>
        <topology evidence="1">Multi-pass membrane protein</topology>
    </subcellularLocation>
</comment>
<evidence type="ECO:0000256" key="9">
    <source>
        <dbReference type="ARBA" id="ARBA00023136"/>
    </source>
</evidence>
<feature type="transmembrane region" description="Helical" evidence="16">
    <location>
        <begin position="136"/>
        <end position="155"/>
    </location>
</feature>
<evidence type="ECO:0000256" key="8">
    <source>
        <dbReference type="ARBA" id="ARBA00022989"/>
    </source>
</evidence>
<accession>A0A3M7MK03</accession>
<evidence type="ECO:0000256" key="3">
    <source>
        <dbReference type="ARBA" id="ARBA00022692"/>
    </source>
</evidence>
<evidence type="ECO:0000256" key="16">
    <source>
        <dbReference type="SAM" id="Phobius"/>
    </source>
</evidence>
<dbReference type="InterPro" id="IPR007271">
    <property type="entry name" value="Nuc_sug_transpt"/>
</dbReference>
<dbReference type="GO" id="GO:0043138">
    <property type="term" value="F:3'-5' DNA helicase activity"/>
    <property type="evidence" value="ECO:0007669"/>
    <property type="project" value="UniProtKB-EC"/>
</dbReference>
<dbReference type="GO" id="GO:0000139">
    <property type="term" value="C:Golgi membrane"/>
    <property type="evidence" value="ECO:0007669"/>
    <property type="project" value="InterPro"/>
</dbReference>
<dbReference type="Gene3D" id="3.40.50.300">
    <property type="entry name" value="P-loop containing nucleotide triphosphate hydrolases"/>
    <property type="match status" value="2"/>
</dbReference>
<dbReference type="Pfam" id="PF00270">
    <property type="entry name" value="DEAD"/>
    <property type="match status" value="1"/>
</dbReference>
<feature type="region of interest" description="Disordered" evidence="15">
    <location>
        <begin position="381"/>
        <end position="401"/>
    </location>
</feature>
<dbReference type="SUPFAM" id="SSF158702">
    <property type="entry name" value="Sec63 N-terminal domain-like"/>
    <property type="match status" value="1"/>
</dbReference>
<dbReference type="Pfam" id="PF23445">
    <property type="entry name" value="WHD_SNRNP200"/>
    <property type="match status" value="1"/>
</dbReference>
<gene>
    <name evidence="19" type="ORF">GMOD_00003762</name>
</gene>
<comment type="catalytic activity">
    <reaction evidence="12">
        <text>Couples ATP hydrolysis with the unwinding of duplex DNA by translocating in the 3'-5' direction.</text>
        <dbReference type="EC" id="5.6.2.4"/>
    </reaction>
</comment>
<evidence type="ECO:0000256" key="14">
    <source>
        <dbReference type="ARBA" id="ARBA00048988"/>
    </source>
</evidence>
<dbReference type="Pfam" id="PF02889">
    <property type="entry name" value="Sec63"/>
    <property type="match status" value="1"/>
</dbReference>
<dbReference type="SUPFAM" id="SSF103481">
    <property type="entry name" value="Multidrug resistance efflux transporter EmrE"/>
    <property type="match status" value="1"/>
</dbReference>
<evidence type="ECO:0000256" key="4">
    <source>
        <dbReference type="ARBA" id="ARBA00022741"/>
    </source>
</evidence>
<feature type="compositionally biased region" description="Basic and acidic residues" evidence="15">
    <location>
        <begin position="624"/>
        <end position="643"/>
    </location>
</feature>
<dbReference type="Pfam" id="PF00271">
    <property type="entry name" value="Helicase_C"/>
    <property type="match status" value="1"/>
</dbReference>
<dbReference type="InterPro" id="IPR001650">
    <property type="entry name" value="Helicase_C-like"/>
</dbReference>
<name>A0A3M7MK03_9PLEO</name>
<dbReference type="Gene3D" id="1.10.3380.10">
    <property type="entry name" value="Sec63 N-terminal domain-like domain"/>
    <property type="match status" value="1"/>
</dbReference>
<dbReference type="InterPro" id="IPR036390">
    <property type="entry name" value="WH_DNA-bd_sf"/>
</dbReference>
<proteinExistence type="inferred from homology"/>
<evidence type="ECO:0000256" key="13">
    <source>
        <dbReference type="ARBA" id="ARBA00034808"/>
    </source>
</evidence>
<evidence type="ECO:0000259" key="17">
    <source>
        <dbReference type="PROSITE" id="PS51192"/>
    </source>
</evidence>
<evidence type="ECO:0000256" key="15">
    <source>
        <dbReference type="SAM" id="MobiDB-lite"/>
    </source>
</evidence>
<keyword evidence="20" id="KW-1185">Reference proteome</keyword>
<comment type="catalytic activity">
    <reaction evidence="14">
        <text>ATP + H2O = ADP + phosphate + H(+)</text>
        <dbReference type="Rhea" id="RHEA:13065"/>
        <dbReference type="ChEBI" id="CHEBI:15377"/>
        <dbReference type="ChEBI" id="CHEBI:15378"/>
        <dbReference type="ChEBI" id="CHEBI:30616"/>
        <dbReference type="ChEBI" id="CHEBI:43474"/>
        <dbReference type="ChEBI" id="CHEBI:456216"/>
        <dbReference type="EC" id="5.6.2.4"/>
    </reaction>
</comment>
<dbReference type="OrthoDB" id="5575at2759"/>
<feature type="compositionally biased region" description="Polar residues" evidence="15">
    <location>
        <begin position="569"/>
        <end position="585"/>
    </location>
</feature>
<dbReference type="PROSITE" id="PS51192">
    <property type="entry name" value="HELICASE_ATP_BIND_1"/>
    <property type="match status" value="1"/>
</dbReference>
<dbReference type="SMART" id="SM00490">
    <property type="entry name" value="HELICc"/>
    <property type="match status" value="1"/>
</dbReference>
<feature type="transmembrane region" description="Helical" evidence="16">
    <location>
        <begin position="246"/>
        <end position="267"/>
    </location>
</feature>
<keyword evidence="4" id="KW-0547">Nucleotide-binding</keyword>
<organism evidence="19 20">
    <name type="scientific">Pyrenophora seminiperda CCB06</name>
    <dbReference type="NCBI Taxonomy" id="1302712"/>
    <lineage>
        <taxon>Eukaryota</taxon>
        <taxon>Fungi</taxon>
        <taxon>Dikarya</taxon>
        <taxon>Ascomycota</taxon>
        <taxon>Pezizomycotina</taxon>
        <taxon>Dothideomycetes</taxon>
        <taxon>Pleosporomycetidae</taxon>
        <taxon>Pleosporales</taxon>
        <taxon>Pleosporineae</taxon>
        <taxon>Pleosporaceae</taxon>
        <taxon>Pyrenophora</taxon>
    </lineage>
</organism>
<feature type="region of interest" description="Disordered" evidence="15">
    <location>
        <begin position="1508"/>
        <end position="1532"/>
    </location>
</feature>
<dbReference type="InterPro" id="IPR057842">
    <property type="entry name" value="WH_MER3"/>
</dbReference>
<keyword evidence="8 16" id="KW-1133">Transmembrane helix</keyword>
<dbReference type="InterPro" id="IPR004179">
    <property type="entry name" value="Sec63-dom"/>
</dbReference>
<dbReference type="SUPFAM" id="SSF52540">
    <property type="entry name" value="P-loop containing nucleoside triphosphate hydrolases"/>
    <property type="match status" value="1"/>
</dbReference>
<comment type="similarity">
    <text evidence="2">Belongs to the helicase family. SKI2 subfamily.</text>
</comment>
<dbReference type="GO" id="GO:0005524">
    <property type="term" value="F:ATP binding"/>
    <property type="evidence" value="ECO:0007669"/>
    <property type="project" value="UniProtKB-KW"/>
</dbReference>
<dbReference type="InterPro" id="IPR052247">
    <property type="entry name" value="Meiotic_Crossover_Helicase"/>
</dbReference>